<dbReference type="RefSeq" id="WP_163148205.1">
    <property type="nucleotide sequence ID" value="NZ_JAAIKZ010000014.1"/>
</dbReference>
<organism evidence="1 2">
    <name type="scientific">Aeromonas rivipollensis</name>
    <dbReference type="NCBI Taxonomy" id="948519"/>
    <lineage>
        <taxon>Bacteria</taxon>
        <taxon>Pseudomonadati</taxon>
        <taxon>Pseudomonadota</taxon>
        <taxon>Gammaproteobacteria</taxon>
        <taxon>Aeromonadales</taxon>
        <taxon>Aeromonadaceae</taxon>
        <taxon>Aeromonas</taxon>
    </lineage>
</organism>
<proteinExistence type="predicted"/>
<reference evidence="1 2" key="1">
    <citation type="submission" date="2020-02" db="EMBL/GenBank/DDBJ databases">
        <title>Genome sequencing of Aeromonas rivipollensis.</title>
        <authorList>
            <person name="Fono-Tamo Ubani E.K."/>
            <person name="Lekota K.E."/>
        </authorList>
    </citation>
    <scope>NUCLEOTIDE SEQUENCE [LARGE SCALE GENOMIC DNA]</scope>
    <source>
        <strain evidence="1 2">G87</strain>
    </source>
</reference>
<evidence type="ECO:0000313" key="1">
    <source>
        <dbReference type="EMBL" id="NEX74883.1"/>
    </source>
</evidence>
<dbReference type="EMBL" id="JAAIKZ010000014">
    <property type="protein sequence ID" value="NEX74883.1"/>
    <property type="molecule type" value="Genomic_DNA"/>
</dbReference>
<name>A0AAW9YA59_9GAMM</name>
<comment type="caution">
    <text evidence="1">The sequence shown here is derived from an EMBL/GenBank/DDBJ whole genome shotgun (WGS) entry which is preliminary data.</text>
</comment>
<protein>
    <recommendedName>
        <fullName evidence="3">SH2 domain-containing protein</fullName>
    </recommendedName>
</protein>
<dbReference type="Proteomes" id="UP000480681">
    <property type="component" value="Unassembled WGS sequence"/>
</dbReference>
<accession>A0AAW9YA59</accession>
<sequence>MEVTHFVRAQHGEFGYALSKPNTDHEITLTRYPIIGYCVHVSDTENEEVMLFTSPVCSVGGNCEPMFVQRYDGTFTDANGERQFYSLVEVMAHYGYEPNDVDVLPPTNPKELSLYVWRPRRNPAE</sequence>
<evidence type="ECO:0000313" key="2">
    <source>
        <dbReference type="Proteomes" id="UP000480681"/>
    </source>
</evidence>
<evidence type="ECO:0008006" key="3">
    <source>
        <dbReference type="Google" id="ProtNLM"/>
    </source>
</evidence>
<dbReference type="AlphaFoldDB" id="A0AAW9YA59"/>
<gene>
    <name evidence="1" type="ORF">G4911_09070</name>
</gene>